<dbReference type="AlphaFoldDB" id="A0A3E1EUS3"/>
<evidence type="ECO:0000313" key="1">
    <source>
        <dbReference type="EMBL" id="RFC53311.1"/>
    </source>
</evidence>
<evidence type="ECO:0000313" key="2">
    <source>
        <dbReference type="Proteomes" id="UP000257127"/>
    </source>
</evidence>
<proteinExistence type="predicted"/>
<gene>
    <name evidence="1" type="ORF">DXU93_14000</name>
</gene>
<evidence type="ECO:0008006" key="3">
    <source>
        <dbReference type="Google" id="ProtNLM"/>
    </source>
</evidence>
<accession>A0A3E1EUS3</accession>
<comment type="caution">
    <text evidence="1">The sequence shown here is derived from an EMBL/GenBank/DDBJ whole genome shotgun (WGS) entry which is preliminary data.</text>
</comment>
<dbReference type="Proteomes" id="UP000257127">
    <property type="component" value="Unassembled WGS sequence"/>
</dbReference>
<protein>
    <recommendedName>
        <fullName evidence="3">DUF3575 domain-containing protein</fullName>
    </recommendedName>
</protein>
<dbReference type="EMBL" id="QURB01000010">
    <property type="protein sequence ID" value="RFC53311.1"/>
    <property type="molecule type" value="Genomic_DNA"/>
</dbReference>
<dbReference type="RefSeq" id="WP_116881932.1">
    <property type="nucleotide sequence ID" value="NZ_QURB01000010.1"/>
</dbReference>
<dbReference type="OrthoDB" id="1199048at2"/>
<keyword evidence="2" id="KW-1185">Reference proteome</keyword>
<reference evidence="1 2" key="1">
    <citation type="submission" date="2018-08" db="EMBL/GenBank/DDBJ databases">
        <title>The draft genome squence of Brumimicrobium sp. N62.</title>
        <authorList>
            <person name="Du Z.-J."/>
            <person name="Luo H.-R."/>
        </authorList>
    </citation>
    <scope>NUCLEOTIDE SEQUENCE [LARGE SCALE GENOMIC DNA]</scope>
    <source>
        <strain evidence="1 2">N62</strain>
    </source>
</reference>
<organism evidence="1 2">
    <name type="scientific">Brumimicrobium aurantiacum</name>
    <dbReference type="NCBI Taxonomy" id="1737063"/>
    <lineage>
        <taxon>Bacteria</taxon>
        <taxon>Pseudomonadati</taxon>
        <taxon>Bacteroidota</taxon>
        <taxon>Flavobacteriia</taxon>
        <taxon>Flavobacteriales</taxon>
        <taxon>Crocinitomicaceae</taxon>
        <taxon>Brumimicrobium</taxon>
    </lineage>
</organism>
<sequence>MTDININYDRRISENWSGSIGIGMTYGRTLNKILNDNYGANYNNSISGTKLGLSLLAGFKFYTKEVFDGFYFGFDFKTRRYRESGSKYLTKETIFIPGVKIGYDMVLSDNFYFGYAFGAGARLVFSEAQPHNFDQPYNKEITFMTLDEGMPCFIGGINIGYIF</sequence>
<name>A0A3E1EUS3_9FLAO</name>